<accession>A0A426X4Q0</accession>
<reference evidence="1 2" key="1">
    <citation type="journal article" date="2014" name="Agronomy (Basel)">
        <title>A Draft Genome Sequence for Ensete ventricosum, the Drought-Tolerant Tree Against Hunger.</title>
        <authorList>
            <person name="Harrison J."/>
            <person name="Moore K.A."/>
            <person name="Paszkiewicz K."/>
            <person name="Jones T."/>
            <person name="Grant M."/>
            <person name="Ambacheew D."/>
            <person name="Muzemil S."/>
            <person name="Studholme D.J."/>
        </authorList>
    </citation>
    <scope>NUCLEOTIDE SEQUENCE [LARGE SCALE GENOMIC DNA]</scope>
</reference>
<dbReference type="InterPro" id="IPR036770">
    <property type="entry name" value="Ankyrin_rpt-contain_sf"/>
</dbReference>
<evidence type="ECO:0000313" key="2">
    <source>
        <dbReference type="Proteomes" id="UP000287651"/>
    </source>
</evidence>
<organism evidence="1 2">
    <name type="scientific">Ensete ventricosum</name>
    <name type="common">Abyssinian banana</name>
    <name type="synonym">Musa ensete</name>
    <dbReference type="NCBI Taxonomy" id="4639"/>
    <lineage>
        <taxon>Eukaryota</taxon>
        <taxon>Viridiplantae</taxon>
        <taxon>Streptophyta</taxon>
        <taxon>Embryophyta</taxon>
        <taxon>Tracheophyta</taxon>
        <taxon>Spermatophyta</taxon>
        <taxon>Magnoliopsida</taxon>
        <taxon>Liliopsida</taxon>
        <taxon>Zingiberales</taxon>
        <taxon>Musaceae</taxon>
        <taxon>Ensete</taxon>
    </lineage>
</organism>
<gene>
    <name evidence="1" type="ORF">B296_00054277</name>
</gene>
<dbReference type="EMBL" id="AMZH03026783">
    <property type="protein sequence ID" value="RRT34445.1"/>
    <property type="molecule type" value="Genomic_DNA"/>
</dbReference>
<protein>
    <submittedName>
        <fullName evidence="1">Uncharacterized protein</fullName>
    </submittedName>
</protein>
<sequence>MNREWSAVVKKLLDILFSGTVDAGKKSPMELALAENLLHSAVQMKSKALVEFLLRYVPNRTSKDTDPERFLFRPDMFGPSGITPLHIAASTADAENILDALTDDPGQFHLIHLRFKCSAEIDYATPTFLVL</sequence>
<evidence type="ECO:0000313" key="1">
    <source>
        <dbReference type="EMBL" id="RRT34445.1"/>
    </source>
</evidence>
<comment type="caution">
    <text evidence="1">The sequence shown here is derived from an EMBL/GenBank/DDBJ whole genome shotgun (WGS) entry which is preliminary data.</text>
</comment>
<dbReference type="SUPFAM" id="SSF48403">
    <property type="entry name" value="Ankyrin repeat"/>
    <property type="match status" value="1"/>
</dbReference>
<proteinExistence type="predicted"/>
<dbReference type="Gene3D" id="1.25.40.20">
    <property type="entry name" value="Ankyrin repeat-containing domain"/>
    <property type="match status" value="1"/>
</dbReference>
<dbReference type="Proteomes" id="UP000287651">
    <property type="component" value="Unassembled WGS sequence"/>
</dbReference>
<dbReference type="AlphaFoldDB" id="A0A426X4Q0"/>
<name>A0A426X4Q0_ENSVE</name>